<organism evidence="3 4">
    <name type="scientific">Coprococcus comes</name>
    <dbReference type="NCBI Taxonomy" id="410072"/>
    <lineage>
        <taxon>Bacteria</taxon>
        <taxon>Bacillati</taxon>
        <taxon>Bacillota</taxon>
        <taxon>Clostridia</taxon>
        <taxon>Lachnospirales</taxon>
        <taxon>Lachnospiraceae</taxon>
        <taxon>Coprococcus</taxon>
    </lineage>
</organism>
<proteinExistence type="predicted"/>
<evidence type="ECO:0000313" key="3">
    <source>
        <dbReference type="EMBL" id="NUN86323.1"/>
    </source>
</evidence>
<dbReference type="Gene3D" id="3.90.1580.10">
    <property type="entry name" value="paralog of FGE (formylglycine-generating enzyme)"/>
    <property type="match status" value="1"/>
</dbReference>
<dbReference type="EMBL" id="JABWDC010000020">
    <property type="protein sequence ID" value="NUN86323.1"/>
    <property type="molecule type" value="Genomic_DNA"/>
</dbReference>
<dbReference type="InterPro" id="IPR005532">
    <property type="entry name" value="SUMF_dom"/>
</dbReference>
<reference evidence="3 4" key="2">
    <citation type="submission" date="2020-07" db="EMBL/GenBank/DDBJ databases">
        <title>Bacterial metabolism rescues the inhibition of intestinal drug absorption by food and drug additives.</title>
        <authorList>
            <person name="Zou L."/>
            <person name="Spanogiannopoulos P."/>
            <person name="Chien H.-C."/>
            <person name="Pieper L.M."/>
            <person name="Cai W."/>
            <person name="Khuri N."/>
            <person name="Pottel J."/>
            <person name="Vora B."/>
            <person name="Ni Z."/>
            <person name="Tsakalozou E."/>
            <person name="Zhang W."/>
            <person name="Shoichet B.K."/>
            <person name="Giacomini K.M."/>
            <person name="Turnbaugh P.J."/>
        </authorList>
    </citation>
    <scope>NUCLEOTIDE SEQUENCE [LARGE SCALE GENOMIC DNA]</scope>
    <source>
        <strain evidence="3 4">F22</strain>
    </source>
</reference>
<dbReference type="Pfam" id="PF21916">
    <property type="entry name" value="mtd_2nd"/>
    <property type="match status" value="1"/>
</dbReference>
<dbReference type="Gene3D" id="2.80.20.10">
    <property type="entry name" value="Tail fiber receptor-binding protein"/>
    <property type="match status" value="1"/>
</dbReference>
<feature type="domain" description="Major tropism determinant second" evidence="2">
    <location>
        <begin position="36"/>
        <end position="153"/>
    </location>
</feature>
<dbReference type="SUPFAM" id="SSF56436">
    <property type="entry name" value="C-type lectin-like"/>
    <property type="match status" value="1"/>
</dbReference>
<dbReference type="InterPro" id="IPR054114">
    <property type="entry name" value="Mtd_2nd"/>
</dbReference>
<dbReference type="RefSeq" id="WP_175305602.1">
    <property type="nucleotide sequence ID" value="NZ_JABWDC010000020.1"/>
</dbReference>
<feature type="domain" description="Sulfatase-modifying factor enzyme-like" evidence="1">
    <location>
        <begin position="215"/>
        <end position="359"/>
    </location>
</feature>
<dbReference type="SUPFAM" id="SSF141658">
    <property type="entry name" value="Bacteriophage trimeric proteins domain"/>
    <property type="match status" value="1"/>
</dbReference>
<dbReference type="Proteomes" id="UP000554488">
    <property type="component" value="Unassembled WGS sequence"/>
</dbReference>
<dbReference type="InterPro" id="IPR042095">
    <property type="entry name" value="SUMF_sf"/>
</dbReference>
<protein>
    <submittedName>
        <fullName evidence="3">SUMF1/EgtB/PvdO family nonheme iron enzyme</fullName>
    </submittedName>
</protein>
<gene>
    <name evidence="3" type="ORF">HUU93_06855</name>
</gene>
<dbReference type="InterPro" id="IPR016187">
    <property type="entry name" value="CTDL_fold"/>
</dbReference>
<sequence length="366" mass="40038">MSRLFIYDENMVDERAKITVAKMAAVSDIVAPEKQYIQYTNKGEVTVLAGCVIAVGENAVFKTVEKALTKANLDQGADFEHGKDYYIYICDPGTNSQDEVYLISLNSTFPDGETWDDTNTRKIGGFHYGRVRNTDEHGRAINTSGSVRGSGWESNTRVDILPNSVWTTKHRPKCDPSGMVYLGNALWGDIYLSSDDGANGLQSVYNSTPITGTEGLNWYIAGERARRVGKRLPDYMEFTVAADGSPQGLDNSNANGWTAKTNKARTAVGKIANAVSALNICDLVGNVWKWLNELMHDPTAASGAWYDIFGGGYGQAWMYSSTGLHALIGGGYWNDGVYCGSRAVNCLYCPWNVITDIGVWCVCDSL</sequence>
<evidence type="ECO:0000259" key="1">
    <source>
        <dbReference type="Pfam" id="PF03781"/>
    </source>
</evidence>
<name>A0A849XYV0_9FIRM</name>
<accession>A0A849XYV0</accession>
<reference evidence="3 4" key="1">
    <citation type="submission" date="2020-04" db="EMBL/GenBank/DDBJ databases">
        <authorList>
            <person name="Pieper L."/>
        </authorList>
    </citation>
    <scope>NUCLEOTIDE SEQUENCE [LARGE SCALE GENOMIC DNA]</scope>
    <source>
        <strain evidence="3 4">F22</strain>
    </source>
</reference>
<evidence type="ECO:0000313" key="4">
    <source>
        <dbReference type="Proteomes" id="UP000554488"/>
    </source>
</evidence>
<dbReference type="Pfam" id="PF03781">
    <property type="entry name" value="FGE-sulfatase"/>
    <property type="match status" value="1"/>
</dbReference>
<dbReference type="AlphaFoldDB" id="A0A849XYV0"/>
<comment type="caution">
    <text evidence="3">The sequence shown here is derived from an EMBL/GenBank/DDBJ whole genome shotgun (WGS) entry which is preliminary data.</text>
</comment>
<evidence type="ECO:0000259" key="2">
    <source>
        <dbReference type="Pfam" id="PF21916"/>
    </source>
</evidence>